<name>A0A554NE56_9EURY</name>
<dbReference type="RefSeq" id="WP_144261120.1">
    <property type="nucleotide sequence ID" value="NZ_QMDX01000002.1"/>
</dbReference>
<evidence type="ECO:0000313" key="3">
    <source>
        <dbReference type="Proteomes" id="UP000319894"/>
    </source>
</evidence>
<dbReference type="Proteomes" id="UP000319894">
    <property type="component" value="Unassembled WGS sequence"/>
</dbReference>
<dbReference type="InterPro" id="IPR019887">
    <property type="entry name" value="Tscrpt_reg_AsnC/Lrp_C"/>
</dbReference>
<sequence length="76" mass="8268">MVRAFIMTRVETGHAEGVLAEVSGFERVTEAKVVAGDFDLVVEAEGEEVYDVLHSASNAIRGLTHVVDTKTYVCLE</sequence>
<dbReference type="InterPro" id="IPR011008">
    <property type="entry name" value="Dimeric_a/b-barrel"/>
</dbReference>
<evidence type="ECO:0000313" key="2">
    <source>
        <dbReference type="EMBL" id="TSD15280.1"/>
    </source>
</evidence>
<dbReference type="OrthoDB" id="8136at2157"/>
<dbReference type="Pfam" id="PF01037">
    <property type="entry name" value="AsnC_trans_reg"/>
    <property type="match status" value="1"/>
</dbReference>
<feature type="domain" description="Transcription regulator AsnC/Lrp ligand binding" evidence="1">
    <location>
        <begin position="9"/>
        <end position="76"/>
    </location>
</feature>
<reference evidence="2 3" key="1">
    <citation type="submission" date="2018-06" db="EMBL/GenBank/DDBJ databases">
        <title>Natronomonas sp. F16-60 a new haloarchaeon isolated from a solar saltern of Isla Cristina, Huelva, Spain.</title>
        <authorList>
            <person name="Duran-Viseras A."/>
            <person name="Sanchez-Porro C."/>
            <person name="Ventosa A."/>
        </authorList>
    </citation>
    <scope>NUCLEOTIDE SEQUENCE [LARGE SCALE GENOMIC DNA]</scope>
    <source>
        <strain evidence="2 3">F16-60</strain>
    </source>
</reference>
<accession>A0A554NE56</accession>
<proteinExistence type="predicted"/>
<organism evidence="2 3">
    <name type="scientific">Haloglomus irregulare</name>
    <dbReference type="NCBI Taxonomy" id="2234134"/>
    <lineage>
        <taxon>Archaea</taxon>
        <taxon>Methanobacteriati</taxon>
        <taxon>Methanobacteriota</taxon>
        <taxon>Stenosarchaea group</taxon>
        <taxon>Halobacteria</taxon>
        <taxon>Halobacteriales</taxon>
        <taxon>Natronomonadaceae</taxon>
        <taxon>Haloglomus</taxon>
    </lineage>
</organism>
<dbReference type="AlphaFoldDB" id="A0A554NE56"/>
<protein>
    <submittedName>
        <fullName evidence="2">Lrp/AsnC family transcriptional regulator</fullName>
    </submittedName>
</protein>
<gene>
    <name evidence="2" type="ORF">DP107_05375</name>
</gene>
<keyword evidence="3" id="KW-1185">Reference proteome</keyword>
<dbReference type="SUPFAM" id="SSF54909">
    <property type="entry name" value="Dimeric alpha+beta barrel"/>
    <property type="match status" value="1"/>
</dbReference>
<dbReference type="EMBL" id="QMDX01000002">
    <property type="protein sequence ID" value="TSD15280.1"/>
    <property type="molecule type" value="Genomic_DNA"/>
</dbReference>
<dbReference type="Gene3D" id="3.30.70.920">
    <property type="match status" value="1"/>
</dbReference>
<comment type="caution">
    <text evidence="2">The sequence shown here is derived from an EMBL/GenBank/DDBJ whole genome shotgun (WGS) entry which is preliminary data.</text>
</comment>
<dbReference type="InParanoid" id="A0A554NE56"/>
<evidence type="ECO:0000259" key="1">
    <source>
        <dbReference type="Pfam" id="PF01037"/>
    </source>
</evidence>